<feature type="signal peptide" evidence="1">
    <location>
        <begin position="1"/>
        <end position="26"/>
    </location>
</feature>
<dbReference type="CDD" id="cd20071">
    <property type="entry name" value="SET_SMYD"/>
    <property type="match status" value="1"/>
</dbReference>
<evidence type="ECO:0000256" key="1">
    <source>
        <dbReference type="SAM" id="SignalP"/>
    </source>
</evidence>
<dbReference type="PROSITE" id="PS50280">
    <property type="entry name" value="SET"/>
    <property type="match status" value="1"/>
</dbReference>
<dbReference type="Proteomes" id="UP000799764">
    <property type="component" value="Unassembled WGS sequence"/>
</dbReference>
<accession>A0A9P4P9K1</accession>
<dbReference type="InterPro" id="IPR001214">
    <property type="entry name" value="SET_dom"/>
</dbReference>
<dbReference type="SMART" id="SM00317">
    <property type="entry name" value="SET"/>
    <property type="match status" value="1"/>
</dbReference>
<dbReference type="InterPro" id="IPR053185">
    <property type="entry name" value="SET_domain_protein"/>
</dbReference>
<keyword evidence="1" id="KW-0732">Signal</keyword>
<feature type="chain" id="PRO_5040201813" evidence="1">
    <location>
        <begin position="27"/>
        <end position="440"/>
    </location>
</feature>
<dbReference type="InterPro" id="IPR046341">
    <property type="entry name" value="SET_dom_sf"/>
</dbReference>
<dbReference type="Gene3D" id="2.170.270.10">
    <property type="entry name" value="SET domain"/>
    <property type="match status" value="1"/>
</dbReference>
<reference evidence="3" key="1">
    <citation type="journal article" date="2020" name="Stud. Mycol.">
        <title>101 Dothideomycetes genomes: a test case for predicting lifestyles and emergence of pathogens.</title>
        <authorList>
            <person name="Haridas S."/>
            <person name="Albert R."/>
            <person name="Binder M."/>
            <person name="Bloem J."/>
            <person name="Labutti K."/>
            <person name="Salamov A."/>
            <person name="Andreopoulos B."/>
            <person name="Baker S."/>
            <person name="Barry K."/>
            <person name="Bills G."/>
            <person name="Bluhm B."/>
            <person name="Cannon C."/>
            <person name="Castanera R."/>
            <person name="Culley D."/>
            <person name="Daum C."/>
            <person name="Ezra D."/>
            <person name="Gonzalez J."/>
            <person name="Henrissat B."/>
            <person name="Kuo A."/>
            <person name="Liang C."/>
            <person name="Lipzen A."/>
            <person name="Lutzoni F."/>
            <person name="Magnuson J."/>
            <person name="Mondo S."/>
            <person name="Nolan M."/>
            <person name="Ohm R."/>
            <person name="Pangilinan J."/>
            <person name="Park H.-J."/>
            <person name="Ramirez L."/>
            <person name="Alfaro M."/>
            <person name="Sun H."/>
            <person name="Tritt A."/>
            <person name="Yoshinaga Y."/>
            <person name="Zwiers L.-H."/>
            <person name="Turgeon B."/>
            <person name="Goodwin S."/>
            <person name="Spatafora J."/>
            <person name="Crous P."/>
            <person name="Grigoriev I."/>
        </authorList>
    </citation>
    <scope>NUCLEOTIDE SEQUENCE</scope>
    <source>
        <strain evidence="3">CBS 690.94</strain>
    </source>
</reference>
<dbReference type="AlphaFoldDB" id="A0A9P4P9K1"/>
<dbReference type="Pfam" id="PF00856">
    <property type="entry name" value="SET"/>
    <property type="match status" value="1"/>
</dbReference>
<evidence type="ECO:0000313" key="3">
    <source>
        <dbReference type="EMBL" id="KAF2438986.1"/>
    </source>
</evidence>
<proteinExistence type="predicted"/>
<dbReference type="SUPFAM" id="SSF82199">
    <property type="entry name" value="SET domain"/>
    <property type="match status" value="1"/>
</dbReference>
<dbReference type="EMBL" id="MU001510">
    <property type="protein sequence ID" value="KAF2438986.1"/>
    <property type="molecule type" value="Genomic_DNA"/>
</dbReference>
<name>A0A9P4P9K1_9PLEO</name>
<feature type="domain" description="SET" evidence="2">
    <location>
        <begin position="127"/>
        <end position="273"/>
    </location>
</feature>
<protein>
    <submittedName>
        <fullName evidence="3">SET domain-containing protein</fullName>
    </submittedName>
</protein>
<comment type="caution">
    <text evidence="3">The sequence shown here is derived from an EMBL/GenBank/DDBJ whole genome shotgun (WGS) entry which is preliminary data.</text>
</comment>
<sequence length="440" mass="47894">MKLHPHPFSALFSLFISLATTSPTEPDPIGQSPQIQDGLLVRAPTACPVVQDGLTSTTFPWTHAPTCLPLVLPVEPHGGRHGTYCVYTNAAFNDGRGISIVSSPESAAELAREVWETGVGRERAEGGLWEARDVEGKGVGLFAKRPIDSGETVILESPVVVVAREVLGSVSSSRRRVLLERAVGQLPERTREMVTALSRRGGESEVEDIVNVNAVGAKVWDGTSHLLVVPEAARINHACRPNAYYRFSDATLTLTVFALAPIPPGHELTFSYGFSLSPFSARTAALKETWGFTCTCPLCSSSPTNISLSDTRLADIAGLKTALPTSLEDIPQYIALIPRLVALLEEEGLYAELPMYEEILAYAWSAVGEEGRARAWAERAGVHWGIVAGKDSWEARRCEELAADVKGHYTWGTWEGDIWEAVGKGHPWDEREGDDHDHEH</sequence>
<dbReference type="OrthoDB" id="1028014at2759"/>
<gene>
    <name evidence="3" type="ORF">P171DRAFT_397269</name>
</gene>
<dbReference type="PANTHER" id="PTHR47332:SF6">
    <property type="entry name" value="SET DOMAIN-CONTAINING PROTEIN"/>
    <property type="match status" value="1"/>
</dbReference>
<evidence type="ECO:0000259" key="2">
    <source>
        <dbReference type="PROSITE" id="PS50280"/>
    </source>
</evidence>
<keyword evidence="4" id="KW-1185">Reference proteome</keyword>
<organism evidence="3 4">
    <name type="scientific">Karstenula rhodostoma CBS 690.94</name>
    <dbReference type="NCBI Taxonomy" id="1392251"/>
    <lineage>
        <taxon>Eukaryota</taxon>
        <taxon>Fungi</taxon>
        <taxon>Dikarya</taxon>
        <taxon>Ascomycota</taxon>
        <taxon>Pezizomycotina</taxon>
        <taxon>Dothideomycetes</taxon>
        <taxon>Pleosporomycetidae</taxon>
        <taxon>Pleosporales</taxon>
        <taxon>Massarineae</taxon>
        <taxon>Didymosphaeriaceae</taxon>
        <taxon>Karstenula</taxon>
    </lineage>
</organism>
<dbReference type="PANTHER" id="PTHR47332">
    <property type="entry name" value="SET DOMAIN-CONTAINING PROTEIN 5"/>
    <property type="match status" value="1"/>
</dbReference>
<evidence type="ECO:0000313" key="4">
    <source>
        <dbReference type="Proteomes" id="UP000799764"/>
    </source>
</evidence>